<evidence type="ECO:0000313" key="1">
    <source>
        <dbReference type="EMBL" id="SEQ19950.1"/>
    </source>
</evidence>
<proteinExistence type="predicted"/>
<evidence type="ECO:0008006" key="3">
    <source>
        <dbReference type="Google" id="ProtNLM"/>
    </source>
</evidence>
<dbReference type="STRING" id="571933.SAMN05216362_10845"/>
<dbReference type="Gene3D" id="3.40.50.300">
    <property type="entry name" value="P-loop containing nucleotide triphosphate hydrolases"/>
    <property type="match status" value="1"/>
</dbReference>
<name>A0A1H9E2K8_9BACI</name>
<accession>A0A1H9E2K8</accession>
<dbReference type="AlphaFoldDB" id="A0A1H9E2K8"/>
<keyword evidence="2" id="KW-1185">Reference proteome</keyword>
<protein>
    <recommendedName>
        <fullName evidence="3">Nucleotide kinase</fullName>
    </recommendedName>
</protein>
<gene>
    <name evidence="1" type="ORF">SAMN05216362_10845</name>
</gene>
<dbReference type="SUPFAM" id="SSF52540">
    <property type="entry name" value="P-loop containing nucleoside triphosphate hydrolases"/>
    <property type="match status" value="1"/>
</dbReference>
<dbReference type="InterPro" id="IPR027417">
    <property type="entry name" value="P-loop_NTPase"/>
</dbReference>
<reference evidence="1 2" key="1">
    <citation type="submission" date="2016-10" db="EMBL/GenBank/DDBJ databases">
        <authorList>
            <person name="de Groot N.N."/>
        </authorList>
    </citation>
    <scope>NUCLEOTIDE SEQUENCE [LARGE SCALE GENOMIC DNA]</scope>
    <source>
        <strain evidence="1 2">DSM 21633</strain>
    </source>
</reference>
<dbReference type="EMBL" id="FOES01000008">
    <property type="protein sequence ID" value="SEQ19950.1"/>
    <property type="molecule type" value="Genomic_DNA"/>
</dbReference>
<dbReference type="Proteomes" id="UP000199427">
    <property type="component" value="Unassembled WGS sequence"/>
</dbReference>
<evidence type="ECO:0000313" key="2">
    <source>
        <dbReference type="Proteomes" id="UP000199427"/>
    </source>
</evidence>
<dbReference type="RefSeq" id="WP_091773112.1">
    <property type="nucleotide sequence ID" value="NZ_FOES01000008.1"/>
</dbReference>
<dbReference type="OrthoDB" id="9781752at2"/>
<organism evidence="1 2">
    <name type="scientific">Piscibacillus halophilus</name>
    <dbReference type="NCBI Taxonomy" id="571933"/>
    <lineage>
        <taxon>Bacteria</taxon>
        <taxon>Bacillati</taxon>
        <taxon>Bacillota</taxon>
        <taxon>Bacilli</taxon>
        <taxon>Bacillales</taxon>
        <taxon>Bacillaceae</taxon>
        <taxon>Piscibacillus</taxon>
    </lineage>
</organism>
<sequence>MIRKYFLGGTTAKGYYRFYDELINNLDRVMYVEGGFTSIVHLTLEKIANEYEKQGEVGCVYNHIEPTMLEAIVIPDKRLAVIDRSKANVKRLSFPKLFENVIYIGEGFDYEYLKKNQDRLTQSRKDIQDLYQQAFENFKKAHDAHEEVEKIYIQHLNFDKANSETEKLKQSIFRATKLNKESSVDHRYLGAATPEGPMDFVLDLTSDVEKRIFIKGRSGTGKSTMLKKLVDESIDRGIDVEVYHCGFNPESLDMAIFRELGIAVFDATSPHEHEPQRSNDEIFDVYELFVEGSPDDEHAEKIIELKNNYKMLTQQATECLRQIQDRQRSFESIYQEALDDEFMKGVAARIYNWIEH</sequence>